<feature type="signal peptide" evidence="1">
    <location>
        <begin position="1"/>
        <end position="24"/>
    </location>
</feature>
<accession>A0ABM7P9X8</accession>
<name>A0ABM7P9X8_9BACT</name>
<dbReference type="Proteomes" id="UP001320148">
    <property type="component" value="Chromosome"/>
</dbReference>
<protein>
    <recommendedName>
        <fullName evidence="4">Periplasmic heavy metal sensor</fullName>
    </recommendedName>
</protein>
<organism evidence="2 3">
    <name type="scientific">Desulfoluna limicola</name>
    <dbReference type="NCBI Taxonomy" id="2810562"/>
    <lineage>
        <taxon>Bacteria</taxon>
        <taxon>Pseudomonadati</taxon>
        <taxon>Thermodesulfobacteriota</taxon>
        <taxon>Desulfobacteria</taxon>
        <taxon>Desulfobacterales</taxon>
        <taxon>Desulfolunaceae</taxon>
        <taxon>Desulfoluna</taxon>
    </lineage>
</organism>
<feature type="chain" id="PRO_5046414097" description="Periplasmic heavy metal sensor" evidence="1">
    <location>
        <begin position="25"/>
        <end position="163"/>
    </location>
</feature>
<keyword evidence="3" id="KW-1185">Reference proteome</keyword>
<evidence type="ECO:0008006" key="4">
    <source>
        <dbReference type="Google" id="ProtNLM"/>
    </source>
</evidence>
<evidence type="ECO:0000313" key="3">
    <source>
        <dbReference type="Proteomes" id="UP001320148"/>
    </source>
</evidence>
<reference evidence="2 3" key="1">
    <citation type="submission" date="2021-02" db="EMBL/GenBank/DDBJ databases">
        <title>Complete genome of Desulfoluna sp. strain ASN36.</title>
        <authorList>
            <person name="Takahashi A."/>
            <person name="Kojima H."/>
            <person name="Fukui M."/>
        </authorList>
    </citation>
    <scope>NUCLEOTIDE SEQUENCE [LARGE SCALE GENOMIC DNA]</scope>
    <source>
        <strain evidence="2 3">ASN36</strain>
    </source>
</reference>
<dbReference type="RefSeq" id="WP_236890729.1">
    <property type="nucleotide sequence ID" value="NZ_AP024488.1"/>
</dbReference>
<sequence>MTQKKILILLAFSLCLNAGFLVTALVGHGPAEKEGKKHPPRAYSRHMELLKGLELKESTFQQAKELLDTFMEQRTTLIVKKLDHKLETIALLEKNPLLPRKDLEARHLEEKRIEEEISALGMDHTLDMRQILPPEKMALLYANAGKLIRGHRDRMVHWKDTAN</sequence>
<keyword evidence="1" id="KW-0732">Signal</keyword>
<dbReference type="EMBL" id="AP024488">
    <property type="protein sequence ID" value="BCS94412.1"/>
    <property type="molecule type" value="Genomic_DNA"/>
</dbReference>
<gene>
    <name evidence="2" type="ORF">DSLASN_00440</name>
</gene>
<evidence type="ECO:0000256" key="1">
    <source>
        <dbReference type="SAM" id="SignalP"/>
    </source>
</evidence>
<evidence type="ECO:0000313" key="2">
    <source>
        <dbReference type="EMBL" id="BCS94412.1"/>
    </source>
</evidence>
<proteinExistence type="predicted"/>